<feature type="chain" id="PRO_5037662913" evidence="1">
    <location>
        <begin position="23"/>
        <end position="72"/>
    </location>
</feature>
<protein>
    <submittedName>
        <fullName evidence="2">Uncharacterized protein</fullName>
    </submittedName>
</protein>
<evidence type="ECO:0000256" key="1">
    <source>
        <dbReference type="SAM" id="SignalP"/>
    </source>
</evidence>
<dbReference type="EMBL" id="CM004467">
    <property type="protein sequence ID" value="OCT97741.1"/>
    <property type="molecule type" value="Genomic_DNA"/>
</dbReference>
<gene>
    <name evidence="2" type="ORF">XELAEV_18009970mg</name>
</gene>
<proteinExistence type="predicted"/>
<dbReference type="AlphaFoldDB" id="A0A974I1H8"/>
<organism evidence="2 3">
    <name type="scientific">Xenopus laevis</name>
    <name type="common">African clawed frog</name>
    <dbReference type="NCBI Taxonomy" id="8355"/>
    <lineage>
        <taxon>Eukaryota</taxon>
        <taxon>Metazoa</taxon>
        <taxon>Chordata</taxon>
        <taxon>Craniata</taxon>
        <taxon>Vertebrata</taxon>
        <taxon>Euteleostomi</taxon>
        <taxon>Amphibia</taxon>
        <taxon>Batrachia</taxon>
        <taxon>Anura</taxon>
        <taxon>Pipoidea</taxon>
        <taxon>Pipidae</taxon>
        <taxon>Xenopodinae</taxon>
        <taxon>Xenopus</taxon>
        <taxon>Xenopus</taxon>
    </lineage>
</organism>
<keyword evidence="1" id="KW-0732">Signal</keyword>
<name>A0A974I1H8_XENLA</name>
<dbReference type="Proteomes" id="UP000694892">
    <property type="component" value="Chromosome 1S"/>
</dbReference>
<sequence>MCWGKCLLTKVLVLLGLSLSHAISIYNKVIQVDKTKLLDFYRLSPSSPPPRLRLLKKSDCPGQKPKYWTKCV</sequence>
<evidence type="ECO:0000313" key="3">
    <source>
        <dbReference type="Proteomes" id="UP000694892"/>
    </source>
</evidence>
<reference evidence="3" key="1">
    <citation type="journal article" date="2016" name="Nature">
        <title>Genome evolution in the allotetraploid frog Xenopus laevis.</title>
        <authorList>
            <person name="Session A.M."/>
            <person name="Uno Y."/>
            <person name="Kwon T."/>
            <person name="Chapman J.A."/>
            <person name="Toyoda A."/>
            <person name="Takahashi S."/>
            <person name="Fukui A."/>
            <person name="Hikosaka A."/>
            <person name="Suzuki A."/>
            <person name="Kondo M."/>
            <person name="van Heeringen S.J."/>
            <person name="Quigley I."/>
            <person name="Heinz S."/>
            <person name="Ogino H."/>
            <person name="Ochi H."/>
            <person name="Hellsten U."/>
            <person name="Lyons J.B."/>
            <person name="Simakov O."/>
            <person name="Putnam N."/>
            <person name="Stites J."/>
            <person name="Kuroki Y."/>
            <person name="Tanaka T."/>
            <person name="Michiue T."/>
            <person name="Watanabe M."/>
            <person name="Bogdanovic O."/>
            <person name="Lister R."/>
            <person name="Georgiou G."/>
            <person name="Paranjpe S.S."/>
            <person name="van Kruijsbergen I."/>
            <person name="Shu S."/>
            <person name="Carlson J."/>
            <person name="Kinoshita T."/>
            <person name="Ohta Y."/>
            <person name="Mawaribuchi S."/>
            <person name="Jenkins J."/>
            <person name="Grimwood J."/>
            <person name="Schmutz J."/>
            <person name="Mitros T."/>
            <person name="Mozaffari S.V."/>
            <person name="Suzuki Y."/>
            <person name="Haramoto Y."/>
            <person name="Yamamoto T.S."/>
            <person name="Takagi C."/>
            <person name="Heald R."/>
            <person name="Miller K."/>
            <person name="Haudenschild C."/>
            <person name="Kitzman J."/>
            <person name="Nakayama T."/>
            <person name="Izutsu Y."/>
            <person name="Robert J."/>
            <person name="Fortriede J."/>
            <person name="Burns K."/>
            <person name="Lotay V."/>
            <person name="Karimi K."/>
            <person name="Yasuoka Y."/>
            <person name="Dichmann D.S."/>
            <person name="Flajnik M.F."/>
            <person name="Houston D.W."/>
            <person name="Shendure J."/>
            <person name="DuPasquier L."/>
            <person name="Vize P.D."/>
            <person name="Zorn A.M."/>
            <person name="Ito M."/>
            <person name="Marcotte E.M."/>
            <person name="Wallingford J.B."/>
            <person name="Ito Y."/>
            <person name="Asashima M."/>
            <person name="Ueno N."/>
            <person name="Matsuda Y."/>
            <person name="Veenstra G.J."/>
            <person name="Fujiyama A."/>
            <person name="Harland R.M."/>
            <person name="Taira M."/>
            <person name="Rokhsar D.S."/>
        </authorList>
    </citation>
    <scope>NUCLEOTIDE SEQUENCE [LARGE SCALE GENOMIC DNA]</scope>
    <source>
        <strain evidence="3">J</strain>
    </source>
</reference>
<accession>A0A974I1H8</accession>
<feature type="signal peptide" evidence="1">
    <location>
        <begin position="1"/>
        <end position="22"/>
    </location>
</feature>
<evidence type="ECO:0000313" key="2">
    <source>
        <dbReference type="EMBL" id="OCT97741.1"/>
    </source>
</evidence>